<proteinExistence type="predicted"/>
<evidence type="ECO:0000313" key="2">
    <source>
        <dbReference type="EMBL" id="CAI5440935.1"/>
    </source>
</evidence>
<organism evidence="2 3">
    <name type="scientific">Caenorhabditis angaria</name>
    <dbReference type="NCBI Taxonomy" id="860376"/>
    <lineage>
        <taxon>Eukaryota</taxon>
        <taxon>Metazoa</taxon>
        <taxon>Ecdysozoa</taxon>
        <taxon>Nematoda</taxon>
        <taxon>Chromadorea</taxon>
        <taxon>Rhabditida</taxon>
        <taxon>Rhabditina</taxon>
        <taxon>Rhabditomorpha</taxon>
        <taxon>Rhabditoidea</taxon>
        <taxon>Rhabditidae</taxon>
        <taxon>Peloderinae</taxon>
        <taxon>Caenorhabditis</taxon>
    </lineage>
</organism>
<feature type="coiled-coil region" evidence="1">
    <location>
        <begin position="474"/>
        <end position="543"/>
    </location>
</feature>
<comment type="caution">
    <text evidence="2">The sequence shown here is derived from an EMBL/GenBank/DDBJ whole genome shotgun (WGS) entry which is preliminary data.</text>
</comment>
<evidence type="ECO:0000256" key="1">
    <source>
        <dbReference type="SAM" id="Coils"/>
    </source>
</evidence>
<keyword evidence="3" id="KW-1185">Reference proteome</keyword>
<evidence type="ECO:0000313" key="3">
    <source>
        <dbReference type="Proteomes" id="UP001152747"/>
    </source>
</evidence>
<gene>
    <name evidence="2" type="ORF">CAMP_LOCUS3572</name>
</gene>
<dbReference type="AlphaFoldDB" id="A0A9P1MY14"/>
<dbReference type="Proteomes" id="UP001152747">
    <property type="component" value="Unassembled WGS sequence"/>
</dbReference>
<protein>
    <submittedName>
        <fullName evidence="2">Uncharacterized protein</fullName>
    </submittedName>
</protein>
<sequence length="639" mass="73027">MIISELVENLSENAIISSLGAENLVVYDRNQLKLYCGWRKFGASVEYTSEVILQLSNPISSRIQITNLTVSKRGEFVILWSKNHATVVRINPEILTKKSMYQSEYLCEANEIALKNRAAKIEKIRILPQKMMGMTICGVLFSDNFVRILNLNRKNVESHLLDVDFRPFLALENDENLEISQNTSVFGLRRHIVSFDFLPYLESNISFSILAIDSESDIYSATIYKTSITESEPVEIRQLERPDELPCTPLDLKNIEISAENQQIASVFVILFDSGILSHVLLIANDENGANFEVFLEDQIEIPIGARGDPELVNSTENSYYLNRYELATSTSLYSIDISKWSENLLEAGQNRGETEVFELAEILAHENCANIVKSCSISVFCEEELDFQEENEEILHFVAHFGAGARFLTAISKFGAENLGENKRDAGARKHVSNLVDNANFEILMKENGTIPAICLSENQTIEEATKIAMEYMKNVEKKLEIHRKLAEIALEKLMNQTKSAKLLTEKNEKIDEKLMDETENVEELRKKAFDLKARIENVRKYLSQLTSRYEENSPLSDIELQMQQRLSQHQHTLSELSFRIPKLSLEMNEQRRLAQLEILKGASHKNRDKFGDIEKNEIEIEKLTERIEKLHCQLNGN</sequence>
<keyword evidence="1" id="KW-0175">Coiled coil</keyword>
<dbReference type="OrthoDB" id="5823806at2759"/>
<name>A0A9P1MY14_9PELO</name>
<accession>A0A9P1MY14</accession>
<dbReference type="EMBL" id="CANHGI010000002">
    <property type="protein sequence ID" value="CAI5440935.1"/>
    <property type="molecule type" value="Genomic_DNA"/>
</dbReference>
<reference evidence="2" key="1">
    <citation type="submission" date="2022-11" db="EMBL/GenBank/DDBJ databases">
        <authorList>
            <person name="Kikuchi T."/>
        </authorList>
    </citation>
    <scope>NUCLEOTIDE SEQUENCE</scope>
    <source>
        <strain evidence="2">PS1010</strain>
    </source>
</reference>